<dbReference type="PANTHER" id="PTHR42924">
    <property type="entry name" value="EXONUCLEASE"/>
    <property type="match status" value="1"/>
</dbReference>
<dbReference type="Pfam" id="PF02811">
    <property type="entry name" value="PHP"/>
    <property type="match status" value="1"/>
</dbReference>
<dbReference type="InterPro" id="IPR003141">
    <property type="entry name" value="Pol/His_phosphatase_N"/>
</dbReference>
<dbReference type="EMBL" id="BX548174">
    <property type="protein sequence ID" value="CAE19339.1"/>
    <property type="molecule type" value="Genomic_DNA"/>
</dbReference>
<dbReference type="OrthoDB" id="9804333at2"/>
<dbReference type="HOGENOM" id="CLU_102570_0_0_3"/>
<dbReference type="GO" id="GO:0004534">
    <property type="term" value="F:5'-3' RNA exonuclease activity"/>
    <property type="evidence" value="ECO:0007669"/>
    <property type="project" value="TreeGrafter"/>
</dbReference>
<organism evidence="2 3">
    <name type="scientific">Prochlorococcus marinus subsp. pastoris (strain CCMP1986 / NIES-2087 / MED4)</name>
    <dbReference type="NCBI Taxonomy" id="59919"/>
    <lineage>
        <taxon>Bacteria</taxon>
        <taxon>Bacillati</taxon>
        <taxon>Cyanobacteriota</taxon>
        <taxon>Cyanophyceae</taxon>
        <taxon>Synechococcales</taxon>
        <taxon>Prochlorococcaceae</taxon>
        <taxon>Prochlorococcus</taxon>
    </lineage>
</organism>
<accession>Q7V1J1</accession>
<dbReference type="InterPro" id="IPR016195">
    <property type="entry name" value="Pol/histidinol_Pase-like"/>
</dbReference>
<name>Q7V1J1_PROMP</name>
<dbReference type="SMART" id="SM00481">
    <property type="entry name" value="POLIIIAc"/>
    <property type="match status" value="1"/>
</dbReference>
<dbReference type="AlphaFoldDB" id="Q7V1J1"/>
<evidence type="ECO:0000259" key="1">
    <source>
        <dbReference type="SMART" id="SM00481"/>
    </source>
</evidence>
<dbReference type="PANTHER" id="PTHR42924:SF3">
    <property type="entry name" value="POLYMERASE_HISTIDINOL PHOSPHATASE N-TERMINAL DOMAIN-CONTAINING PROTEIN"/>
    <property type="match status" value="1"/>
</dbReference>
<dbReference type="InterPro" id="IPR052018">
    <property type="entry name" value="PHP_domain"/>
</dbReference>
<dbReference type="SUPFAM" id="SSF89550">
    <property type="entry name" value="PHP domain-like"/>
    <property type="match status" value="1"/>
</dbReference>
<dbReference type="eggNOG" id="COG0613">
    <property type="taxonomic scope" value="Bacteria"/>
</dbReference>
<proteinExistence type="predicted"/>
<protein>
    <recommendedName>
        <fullName evidence="1">Polymerase/histidinol phosphatase N-terminal domain-containing protein</fullName>
    </recommendedName>
</protein>
<dbReference type="InterPro" id="IPR004013">
    <property type="entry name" value="PHP_dom"/>
</dbReference>
<evidence type="ECO:0000313" key="3">
    <source>
        <dbReference type="Proteomes" id="UP000001026"/>
    </source>
</evidence>
<gene>
    <name evidence="2" type="ordered locus">PMM0880</name>
</gene>
<dbReference type="RefSeq" id="WP_011132513.1">
    <property type="nucleotide sequence ID" value="NC_005072.1"/>
</dbReference>
<dbReference type="GO" id="GO:0035312">
    <property type="term" value="F:5'-3' DNA exonuclease activity"/>
    <property type="evidence" value="ECO:0007669"/>
    <property type="project" value="TreeGrafter"/>
</dbReference>
<dbReference type="CDD" id="cd07438">
    <property type="entry name" value="PHP_HisPPase_AMP"/>
    <property type="match status" value="1"/>
</dbReference>
<reference evidence="2 3" key="1">
    <citation type="journal article" date="2003" name="Nature">
        <title>Genome divergence in two Prochlorococcus ecotypes reflects oceanic niche differentiation.</title>
        <authorList>
            <person name="Rocap G."/>
            <person name="Larimer F.W."/>
            <person name="Lamerdin J.E."/>
            <person name="Malfatti S."/>
            <person name="Chain P."/>
            <person name="Ahlgren N.A."/>
            <person name="Arellano A."/>
            <person name="Coleman M."/>
            <person name="Hauser L."/>
            <person name="Hess W.R."/>
            <person name="Johnson Z.I."/>
            <person name="Land M.L."/>
            <person name="Lindell D."/>
            <person name="Post A.F."/>
            <person name="Regala W."/>
            <person name="Shah M."/>
            <person name="Shaw S.L."/>
            <person name="Steglich C."/>
            <person name="Sullivan M.B."/>
            <person name="Ting C.S."/>
            <person name="Tolonen A."/>
            <person name="Webb E.A."/>
            <person name="Zinser E.R."/>
            <person name="Chisholm S.W."/>
        </authorList>
    </citation>
    <scope>NUCLEOTIDE SEQUENCE [LARGE SCALE GENOMIC DNA]</scope>
    <source>
        <strain evidence="3">CCMP1986 / NIES-2087 / MED4</strain>
    </source>
</reference>
<feature type="domain" description="Polymerase/histidinol phosphatase N-terminal" evidence="1">
    <location>
        <begin position="22"/>
        <end position="92"/>
    </location>
</feature>
<dbReference type="Proteomes" id="UP000001026">
    <property type="component" value="Chromosome"/>
</dbReference>
<evidence type="ECO:0000313" key="2">
    <source>
        <dbReference type="EMBL" id="CAE19339.1"/>
    </source>
</evidence>
<sequence>MDKQDLIKITANINKESCPGLVNFHCHTKFSDGSFDPEQLLDQAFINKIKFISITDHHTVKAHDFIEQNNILEKYPTDSFKLISGIEINCLLLGCLVHVIGLGINIKSTNLTPYIQGESPIGNDLHINSVTKAIRLSGGLSFLAHPARYRIPFYKLIPEANKQGVDGIEVWYDYDLRERWQPSNFVCSEINKITESLNMLKTCGTDSHGYSLLGR</sequence>
<dbReference type="KEGG" id="pmm:PMM0880"/>
<dbReference type="Gene3D" id="3.20.20.140">
    <property type="entry name" value="Metal-dependent hydrolases"/>
    <property type="match status" value="1"/>
</dbReference>
<dbReference type="STRING" id="59919.PMM0880"/>